<protein>
    <submittedName>
        <fullName evidence="1">Uncharacterized protein</fullName>
    </submittedName>
</protein>
<evidence type="ECO:0000313" key="1">
    <source>
        <dbReference type="EMBL" id="CAI8012202.1"/>
    </source>
</evidence>
<organism evidence="1 2">
    <name type="scientific">Geodia barretti</name>
    <name type="common">Barrett's horny sponge</name>
    <dbReference type="NCBI Taxonomy" id="519541"/>
    <lineage>
        <taxon>Eukaryota</taxon>
        <taxon>Metazoa</taxon>
        <taxon>Porifera</taxon>
        <taxon>Demospongiae</taxon>
        <taxon>Heteroscleromorpha</taxon>
        <taxon>Tetractinellida</taxon>
        <taxon>Astrophorina</taxon>
        <taxon>Geodiidae</taxon>
        <taxon>Geodia</taxon>
    </lineage>
</organism>
<proteinExistence type="predicted"/>
<dbReference type="EMBL" id="CASHTH010001169">
    <property type="protein sequence ID" value="CAI8012202.1"/>
    <property type="molecule type" value="Genomic_DNA"/>
</dbReference>
<sequence>RRDRLQLLFQHTYRRLVQSCRSASLQSVSKCLVQCVDNLDGKYS</sequence>
<name>A0AA35RJH2_GEOBA</name>
<gene>
    <name evidence="1" type="ORF">GBAR_LOCUS7833</name>
</gene>
<comment type="caution">
    <text evidence="1">The sequence shown here is derived from an EMBL/GenBank/DDBJ whole genome shotgun (WGS) entry which is preliminary data.</text>
</comment>
<keyword evidence="2" id="KW-1185">Reference proteome</keyword>
<dbReference type="Proteomes" id="UP001174909">
    <property type="component" value="Unassembled WGS sequence"/>
</dbReference>
<evidence type="ECO:0000313" key="2">
    <source>
        <dbReference type="Proteomes" id="UP001174909"/>
    </source>
</evidence>
<accession>A0AA35RJH2</accession>
<feature type="non-terminal residue" evidence="1">
    <location>
        <position position="1"/>
    </location>
</feature>
<dbReference type="AlphaFoldDB" id="A0AA35RJH2"/>
<reference evidence="1" key="1">
    <citation type="submission" date="2023-03" db="EMBL/GenBank/DDBJ databases">
        <authorList>
            <person name="Steffen K."/>
            <person name="Cardenas P."/>
        </authorList>
    </citation>
    <scope>NUCLEOTIDE SEQUENCE</scope>
</reference>